<comment type="similarity">
    <text evidence="1">Belongs to the UPF0303 family.</text>
</comment>
<dbReference type="PANTHER" id="PTHR28255:SF1">
    <property type="entry name" value="UPF0303 PROTEIN YBR137W"/>
    <property type="match status" value="1"/>
</dbReference>
<dbReference type="InterPro" id="IPR038084">
    <property type="entry name" value="PduO/GlcC-like_sf"/>
</dbReference>
<dbReference type="Gene3D" id="3.30.450.150">
    <property type="entry name" value="Haem-degrading domain"/>
    <property type="match status" value="1"/>
</dbReference>
<evidence type="ECO:0000313" key="3">
    <source>
        <dbReference type="EMBL" id="MBY8879249.1"/>
    </source>
</evidence>
<evidence type="ECO:0000313" key="4">
    <source>
        <dbReference type="Proteomes" id="UP000778578"/>
    </source>
</evidence>
<dbReference type="NCBIfam" id="NF002696">
    <property type="entry name" value="PRK02487.1-5"/>
    <property type="match status" value="1"/>
</dbReference>
<feature type="region of interest" description="Disordered" evidence="2">
    <location>
        <begin position="1"/>
        <end position="33"/>
    </location>
</feature>
<dbReference type="PIRSF" id="PIRSF008757">
    <property type="entry name" value="UCP008757"/>
    <property type="match status" value="1"/>
</dbReference>
<dbReference type="InterPro" id="IPR010371">
    <property type="entry name" value="YBR137W-like"/>
</dbReference>
<dbReference type="InterPro" id="IPR005624">
    <property type="entry name" value="PduO/GlcC-like"/>
</dbReference>
<keyword evidence="4" id="KW-1185">Reference proteome</keyword>
<accession>A0ABS7Q7W1</accession>
<dbReference type="Pfam" id="PF03928">
    <property type="entry name" value="HbpS-like"/>
    <property type="match status" value="1"/>
</dbReference>
<reference evidence="3 4" key="1">
    <citation type="submission" date="2021-08" db="EMBL/GenBank/DDBJ databases">
        <title>WGS of actinomycetes from Thailand.</title>
        <authorList>
            <person name="Thawai C."/>
        </authorList>
    </citation>
    <scope>NUCLEOTIDE SEQUENCE [LARGE SCALE GENOMIC DNA]</scope>
    <source>
        <strain evidence="3 4">PLK6-54</strain>
    </source>
</reference>
<feature type="compositionally biased region" description="Low complexity" evidence="2">
    <location>
        <begin position="1"/>
        <end position="28"/>
    </location>
</feature>
<evidence type="ECO:0000256" key="2">
    <source>
        <dbReference type="SAM" id="MobiDB-lite"/>
    </source>
</evidence>
<sequence length="188" mass="19630">MANAADAGATQAAHAAGAAGSPAANGPAGRDKVAELTEQETTLVLPRLTNDDAWRLGCLLVGMARERGAAVTVDIRRGGQQLFHCAMEGTTPDNDAWLARKARVVERYHASSLLVGERFRAKGTTFEASSRLDPDVYAAHGGAFPLRVAGAGVVGVVGVSGLPQADDHALVIDGLTRFLDEVRTSWNA</sequence>
<gene>
    <name evidence="3" type="ORF">K7862_16635</name>
</gene>
<proteinExistence type="inferred from homology"/>
<protein>
    <recommendedName>
        <fullName evidence="1">UPF0303 protein K7862_16635</fullName>
    </recommendedName>
</protein>
<dbReference type="PANTHER" id="PTHR28255">
    <property type="match status" value="1"/>
</dbReference>
<comment type="caution">
    <text evidence="3">The sequence shown here is derived from an EMBL/GenBank/DDBJ whole genome shotgun (WGS) entry which is preliminary data.</text>
</comment>
<evidence type="ECO:0000256" key="1">
    <source>
        <dbReference type="HAMAP-Rule" id="MF_00761"/>
    </source>
</evidence>
<dbReference type="EMBL" id="JAINZZ010000018">
    <property type="protein sequence ID" value="MBY8879249.1"/>
    <property type="molecule type" value="Genomic_DNA"/>
</dbReference>
<organism evidence="3 4">
    <name type="scientific">Actinacidiphila acidipaludis</name>
    <dbReference type="NCBI Taxonomy" id="2873382"/>
    <lineage>
        <taxon>Bacteria</taxon>
        <taxon>Bacillati</taxon>
        <taxon>Actinomycetota</taxon>
        <taxon>Actinomycetes</taxon>
        <taxon>Kitasatosporales</taxon>
        <taxon>Streptomycetaceae</taxon>
        <taxon>Actinacidiphila</taxon>
    </lineage>
</organism>
<dbReference type="HAMAP" id="MF_00761">
    <property type="entry name" value="UPF0303"/>
    <property type="match status" value="1"/>
</dbReference>
<name>A0ABS7Q7W1_9ACTN</name>
<dbReference type="SUPFAM" id="SSF143744">
    <property type="entry name" value="GlcG-like"/>
    <property type="match status" value="1"/>
</dbReference>
<dbReference type="Proteomes" id="UP000778578">
    <property type="component" value="Unassembled WGS sequence"/>
</dbReference>